<evidence type="ECO:0000256" key="3">
    <source>
        <dbReference type="ARBA" id="ARBA00022989"/>
    </source>
</evidence>
<organism evidence="7 8">
    <name type="scientific">Celerinatantimonas diazotrophica</name>
    <dbReference type="NCBI Taxonomy" id="412034"/>
    <lineage>
        <taxon>Bacteria</taxon>
        <taxon>Pseudomonadati</taxon>
        <taxon>Pseudomonadota</taxon>
        <taxon>Gammaproteobacteria</taxon>
        <taxon>Celerinatantimonadaceae</taxon>
        <taxon>Celerinatantimonas</taxon>
    </lineage>
</organism>
<dbReference type="InterPro" id="IPR047817">
    <property type="entry name" value="ABC2_TM_bact-type"/>
</dbReference>
<keyword evidence="2 5" id="KW-0812">Transmembrane</keyword>
<dbReference type="PANTHER" id="PTHR43027:SF2">
    <property type="entry name" value="TRANSPORT PERMEASE PROTEIN"/>
    <property type="match status" value="1"/>
</dbReference>
<dbReference type="PROSITE" id="PS51012">
    <property type="entry name" value="ABC_TM2"/>
    <property type="match status" value="1"/>
</dbReference>
<feature type="transmembrane region" description="Helical" evidence="5">
    <location>
        <begin position="186"/>
        <end position="215"/>
    </location>
</feature>
<proteinExistence type="predicted"/>
<dbReference type="GO" id="GO:0140359">
    <property type="term" value="F:ABC-type transporter activity"/>
    <property type="evidence" value="ECO:0007669"/>
    <property type="project" value="InterPro"/>
</dbReference>
<feature type="transmembrane region" description="Helical" evidence="5">
    <location>
        <begin position="221"/>
        <end position="243"/>
    </location>
</feature>
<sequence length="334" mass="38073">MFNRIWALFQARNLESIRDRSSLIWNIFFPLALLVGFSVFFSGQGKVQYQIGVVGKWQQQSQWQPLWNTPYLSFDHYTDQKQAEKHLARHQLDLVVDPSHNRYWVNPKSPKSVMAEKVLEGVVKVPLTTAKLSSRPIRYVDWFLPGVLGMNVMFSGLWGVGYAIVRYRKNGVLKRLSATPVRPIEFLLAQVCSRLVLIMAITVILFICATLFLHLTMRGSVLVLFVIFMLGATSMISLGLLLASRSKSEELTAGLVNLISWPMMFLSQVWFSLEGAPHWLKYVADLLPLTQVIHSARQQMLFGTMSASDWLGLAYVAVFTVVCLGLGAWRFRWR</sequence>
<protein>
    <submittedName>
        <fullName evidence="7">ABC-type multidrug transport system permease subunit</fullName>
    </submittedName>
</protein>
<comment type="caution">
    <text evidence="7">The sequence shown here is derived from an EMBL/GenBank/DDBJ whole genome shotgun (WGS) entry which is preliminary data.</text>
</comment>
<evidence type="ECO:0000313" key="7">
    <source>
        <dbReference type="EMBL" id="TCK58882.1"/>
    </source>
</evidence>
<feature type="transmembrane region" description="Helical" evidence="5">
    <location>
        <begin position="142"/>
        <end position="165"/>
    </location>
</feature>
<dbReference type="OrthoDB" id="8988363at2"/>
<keyword evidence="3 5" id="KW-1133">Transmembrane helix</keyword>
<dbReference type="PANTHER" id="PTHR43027">
    <property type="entry name" value="DOXORUBICIN RESISTANCE ABC TRANSPORTER PERMEASE PROTEIN DRRC-RELATED"/>
    <property type="match status" value="1"/>
</dbReference>
<comment type="subcellular location">
    <subcellularLocation>
        <location evidence="1">Membrane</location>
        <topology evidence="1">Multi-pass membrane protein</topology>
    </subcellularLocation>
</comment>
<feature type="transmembrane region" description="Helical" evidence="5">
    <location>
        <begin position="21"/>
        <end position="41"/>
    </location>
</feature>
<dbReference type="GO" id="GO:0016020">
    <property type="term" value="C:membrane"/>
    <property type="evidence" value="ECO:0007669"/>
    <property type="project" value="UniProtKB-SubCell"/>
</dbReference>
<keyword evidence="4 5" id="KW-0472">Membrane</keyword>
<feature type="transmembrane region" description="Helical" evidence="5">
    <location>
        <begin position="310"/>
        <end position="329"/>
    </location>
</feature>
<keyword evidence="8" id="KW-1185">Reference proteome</keyword>
<evidence type="ECO:0000313" key="8">
    <source>
        <dbReference type="Proteomes" id="UP000295565"/>
    </source>
</evidence>
<reference evidence="7 8" key="1">
    <citation type="submission" date="2019-03" db="EMBL/GenBank/DDBJ databases">
        <title>Genomic Encyclopedia of Type Strains, Phase IV (KMG-IV): sequencing the most valuable type-strain genomes for metagenomic binning, comparative biology and taxonomic classification.</title>
        <authorList>
            <person name="Goeker M."/>
        </authorList>
    </citation>
    <scope>NUCLEOTIDE SEQUENCE [LARGE SCALE GENOMIC DNA]</scope>
    <source>
        <strain evidence="7 8">DSM 18577</strain>
    </source>
</reference>
<gene>
    <name evidence="7" type="ORF">EV690_1037</name>
</gene>
<dbReference type="RefSeq" id="WP_131911826.1">
    <property type="nucleotide sequence ID" value="NZ_OU594967.1"/>
</dbReference>
<name>A0A4R1K453_9GAMM</name>
<feature type="transmembrane region" description="Helical" evidence="5">
    <location>
        <begin position="255"/>
        <end position="273"/>
    </location>
</feature>
<feature type="domain" description="ABC transmembrane type-2" evidence="6">
    <location>
        <begin position="108"/>
        <end position="334"/>
    </location>
</feature>
<dbReference type="EMBL" id="SMGD01000011">
    <property type="protein sequence ID" value="TCK58882.1"/>
    <property type="molecule type" value="Genomic_DNA"/>
</dbReference>
<dbReference type="Proteomes" id="UP000295565">
    <property type="component" value="Unassembled WGS sequence"/>
</dbReference>
<dbReference type="AlphaFoldDB" id="A0A4R1K453"/>
<dbReference type="InterPro" id="IPR013525">
    <property type="entry name" value="ABC2_TM"/>
</dbReference>
<evidence type="ECO:0000259" key="6">
    <source>
        <dbReference type="PROSITE" id="PS51012"/>
    </source>
</evidence>
<evidence type="ECO:0000256" key="1">
    <source>
        <dbReference type="ARBA" id="ARBA00004141"/>
    </source>
</evidence>
<evidence type="ECO:0000256" key="4">
    <source>
        <dbReference type="ARBA" id="ARBA00023136"/>
    </source>
</evidence>
<evidence type="ECO:0000256" key="5">
    <source>
        <dbReference type="SAM" id="Phobius"/>
    </source>
</evidence>
<accession>A0A4R1K453</accession>
<dbReference type="Pfam" id="PF12698">
    <property type="entry name" value="ABC2_membrane_3"/>
    <property type="match status" value="1"/>
</dbReference>
<evidence type="ECO:0000256" key="2">
    <source>
        <dbReference type="ARBA" id="ARBA00022692"/>
    </source>
</evidence>
<dbReference type="InterPro" id="IPR052902">
    <property type="entry name" value="ABC-2_transporter"/>
</dbReference>